<feature type="region of interest" description="Disordered" evidence="2">
    <location>
        <begin position="836"/>
        <end position="863"/>
    </location>
</feature>
<dbReference type="InterPro" id="IPR007685">
    <property type="entry name" value="RelA_SpoT"/>
</dbReference>
<comment type="similarity">
    <text evidence="1">Belongs to the RelA/SpoT family.</text>
</comment>
<reference evidence="5" key="2">
    <citation type="submission" date="2020-11" db="EMBL/GenBank/DDBJ databases">
        <authorList>
            <person name="Cecchin M."/>
            <person name="Marcolungo L."/>
            <person name="Rossato M."/>
            <person name="Girolomoni L."/>
            <person name="Cosentino E."/>
            <person name="Cuine S."/>
            <person name="Li-Beisson Y."/>
            <person name="Delledonne M."/>
            <person name="Ballottari M."/>
        </authorList>
    </citation>
    <scope>NUCLEOTIDE SEQUENCE</scope>
    <source>
        <strain evidence="5">211/11P</strain>
        <tissue evidence="5">Whole cell</tissue>
    </source>
</reference>
<dbReference type="PANTHER" id="PTHR21262">
    <property type="entry name" value="GUANOSINE-3',5'-BIS DIPHOSPHATE 3'-PYROPHOSPHOHYDROLASE"/>
    <property type="match status" value="1"/>
</dbReference>
<dbReference type="SMART" id="SM00954">
    <property type="entry name" value="RelA_SpoT"/>
    <property type="match status" value="1"/>
</dbReference>
<dbReference type="GO" id="GO:0009507">
    <property type="term" value="C:chloroplast"/>
    <property type="evidence" value="ECO:0007669"/>
    <property type="project" value="TreeGrafter"/>
</dbReference>
<feature type="domain" description="HD/PDEase" evidence="3">
    <location>
        <begin position="175"/>
        <end position="304"/>
    </location>
</feature>
<sequence length="1047" mass="110961">MQGPGSRLRGLGTSALPPPALSLRYRVIRLPGPVATLSQAPLTTATSRGLLAAVNGLAKWQWPAVLATATQVLMGHPAVAGLPPTLGQHPGQAAWMTLASLFTLAASMSGVLYYMARTTWEGIEPYVFQQSLRRQQDPLLLHGVDVSGSRFFSRPVVLQAAEFAAAAHRGQVRKTRTPYVAHCVETALIVEGLLSPTEEDDRAEAAVVAALLHDVLDDTDAEVGEVQELFGEQVASMVSKVSQLSTTNQIVRRRLRVESAQPTKEEEAQLRNMILTMVGEPLVIAIKLADRLHNMRTVYALSPEKQQAVASETRRVWCSLAERLGMFALKSELEDLCFAVLQPAEYRALRRQLDELWGVPTIPDQGGSIDACLSDDFECRVDMEGETHLTPTPPAPAAAPAAAATGTADPAAGALAASALAERVSSHATASSSSKGVGGSSGGSSVASGSAPSKRQASKEFNWLTPPQLETKQLIDTVLPFDATTFNIAKLRSGEGARRGLEVLQACAQLLMREIGTESLASGLEVAVQGRLKSLYSTFRKMGRKGVPLSEVYDARALRVVVDDEGGRRQAEAIAACYKLLPAVHRLFRRVAGEEDDYIASPKPSGYQSLHTAVVGPGGVPMEVQMRTSSMHSQAEYGKAAHWAYKEKPPSAASTTIPVPDLTAASSGSSSSGSADDATAQQLDGVAGEQEEGGVIAVGHPLLHIGPGGRLRDAVVVLSEYGGRRLLAAVSQQQRAVPDARPAAAGEYRRLLRLVEERGYFQPSQGDMAVALELFTLCSDGKYHLLDRFGHKMATVVVPLTVDNQAEEQEQQFEQGGAAPLAPALALAAGVSSGGGASGHMLREGSEAAGLAPEHVPSSTAAEGEMDYMNNRIRLLRSMLEWGRELGASIAAESALAEEAANGNDAAAIAAWTEKQLAPRPRDGAGASADVMVLVWPGGRILRVPRGTTAGSVIRDLGLIEISPSSPPPSSSSDPGSNVTLPVGASPRDRAAAAAAVGQAAAQHAQRARRQREQQQQLVNVNNRLVPEETPLFDGDYVVLSRDKVRI</sequence>
<evidence type="ECO:0000313" key="6">
    <source>
        <dbReference type="Proteomes" id="UP001055712"/>
    </source>
</evidence>
<comment type="caution">
    <text evidence="5">The sequence shown here is derived from an EMBL/GenBank/DDBJ whole genome shotgun (WGS) entry which is preliminary data.</text>
</comment>
<dbReference type="AlphaFoldDB" id="A0A9D4TFK4"/>
<evidence type="ECO:0000259" key="3">
    <source>
        <dbReference type="SMART" id="SM00471"/>
    </source>
</evidence>
<evidence type="ECO:0000256" key="1">
    <source>
        <dbReference type="ARBA" id="ARBA00007476"/>
    </source>
</evidence>
<protein>
    <recommendedName>
        <fullName evidence="7">GTP diphosphokinase</fullName>
    </recommendedName>
</protein>
<dbReference type="Pfam" id="PF04607">
    <property type="entry name" value="RelA_SpoT"/>
    <property type="match status" value="1"/>
</dbReference>
<dbReference type="PANTHER" id="PTHR21262:SF31">
    <property type="entry name" value="GTP PYROPHOSPHOKINASE"/>
    <property type="match status" value="1"/>
</dbReference>
<name>A0A9D4TFK4_CHLVU</name>
<feature type="region of interest" description="Disordered" evidence="2">
    <location>
        <begin position="428"/>
        <end position="463"/>
    </location>
</feature>
<dbReference type="FunFam" id="1.10.3210.10:FF:000001">
    <property type="entry name" value="GTP pyrophosphokinase RelA"/>
    <property type="match status" value="1"/>
</dbReference>
<dbReference type="SUPFAM" id="SSF109604">
    <property type="entry name" value="HD-domain/PDEase-like"/>
    <property type="match status" value="1"/>
</dbReference>
<dbReference type="Proteomes" id="UP001055712">
    <property type="component" value="Unassembled WGS sequence"/>
</dbReference>
<gene>
    <name evidence="5" type="ORF">D9Q98_009843</name>
</gene>
<feature type="region of interest" description="Disordered" evidence="2">
    <location>
        <begin position="962"/>
        <end position="984"/>
    </location>
</feature>
<evidence type="ECO:0000313" key="5">
    <source>
        <dbReference type="EMBL" id="KAI3424288.1"/>
    </source>
</evidence>
<dbReference type="CDD" id="cd05399">
    <property type="entry name" value="NT_Rel-Spo_like"/>
    <property type="match status" value="1"/>
</dbReference>
<dbReference type="Gene3D" id="3.30.460.10">
    <property type="entry name" value="Beta Polymerase, domain 2"/>
    <property type="match status" value="1"/>
</dbReference>
<keyword evidence="6" id="KW-1185">Reference proteome</keyword>
<organism evidence="5 6">
    <name type="scientific">Chlorella vulgaris</name>
    <name type="common">Green alga</name>
    <dbReference type="NCBI Taxonomy" id="3077"/>
    <lineage>
        <taxon>Eukaryota</taxon>
        <taxon>Viridiplantae</taxon>
        <taxon>Chlorophyta</taxon>
        <taxon>core chlorophytes</taxon>
        <taxon>Trebouxiophyceae</taxon>
        <taxon>Chlorellales</taxon>
        <taxon>Chlorellaceae</taxon>
        <taxon>Chlorella clade</taxon>
        <taxon>Chlorella</taxon>
    </lineage>
</organism>
<dbReference type="SMART" id="SM00471">
    <property type="entry name" value="HDc"/>
    <property type="match status" value="1"/>
</dbReference>
<feature type="compositionally biased region" description="Low complexity" evidence="2">
    <location>
        <begin position="443"/>
        <end position="454"/>
    </location>
</feature>
<dbReference type="InterPro" id="IPR043519">
    <property type="entry name" value="NT_sf"/>
</dbReference>
<dbReference type="Pfam" id="PF24500">
    <property type="entry name" value="DUF7589"/>
    <property type="match status" value="1"/>
</dbReference>
<dbReference type="SUPFAM" id="SSF81301">
    <property type="entry name" value="Nucleotidyltransferase"/>
    <property type="match status" value="1"/>
</dbReference>
<feature type="domain" description="RelA/SpoT" evidence="4">
    <location>
        <begin position="530"/>
        <end position="649"/>
    </location>
</feature>
<dbReference type="InterPro" id="IPR003607">
    <property type="entry name" value="HD/PDEase_dom"/>
</dbReference>
<proteinExistence type="inferred from homology"/>
<evidence type="ECO:0008006" key="7">
    <source>
        <dbReference type="Google" id="ProtNLM"/>
    </source>
</evidence>
<dbReference type="GO" id="GO:0015969">
    <property type="term" value="P:guanosine tetraphosphate metabolic process"/>
    <property type="evidence" value="ECO:0007669"/>
    <property type="project" value="InterPro"/>
</dbReference>
<feature type="region of interest" description="Disordered" evidence="2">
    <location>
        <begin position="650"/>
        <end position="687"/>
    </location>
</feature>
<feature type="compositionally biased region" description="Low complexity" evidence="2">
    <location>
        <begin position="663"/>
        <end position="680"/>
    </location>
</feature>
<accession>A0A9D4TFK4</accession>
<dbReference type="Pfam" id="PF13328">
    <property type="entry name" value="HD_4"/>
    <property type="match status" value="1"/>
</dbReference>
<evidence type="ECO:0000256" key="2">
    <source>
        <dbReference type="SAM" id="MobiDB-lite"/>
    </source>
</evidence>
<dbReference type="Gene3D" id="1.10.3210.10">
    <property type="entry name" value="Hypothetical protein af1432"/>
    <property type="match status" value="1"/>
</dbReference>
<dbReference type="EMBL" id="SIDB01000013">
    <property type="protein sequence ID" value="KAI3424288.1"/>
    <property type="molecule type" value="Genomic_DNA"/>
</dbReference>
<dbReference type="OrthoDB" id="430679at2759"/>
<dbReference type="InterPro" id="IPR056011">
    <property type="entry name" value="DUF7589"/>
</dbReference>
<reference evidence="5" key="1">
    <citation type="journal article" date="2019" name="Plant J.">
        <title>Chlorella vulgaris genome assembly and annotation reveals the molecular basis for metabolic acclimation to high light conditions.</title>
        <authorList>
            <person name="Cecchin M."/>
            <person name="Marcolungo L."/>
            <person name="Rossato M."/>
            <person name="Girolomoni L."/>
            <person name="Cosentino E."/>
            <person name="Cuine S."/>
            <person name="Li-Beisson Y."/>
            <person name="Delledonne M."/>
            <person name="Ballottari M."/>
        </authorList>
    </citation>
    <scope>NUCLEOTIDE SEQUENCE</scope>
    <source>
        <strain evidence="5">211/11P</strain>
    </source>
</reference>
<evidence type="ECO:0000259" key="4">
    <source>
        <dbReference type="SMART" id="SM00954"/>
    </source>
</evidence>